<gene>
    <name evidence="1" type="ORF">SAMN04487944_10917</name>
</gene>
<reference evidence="1 2" key="1">
    <citation type="submission" date="2016-10" db="EMBL/GenBank/DDBJ databases">
        <authorList>
            <person name="de Groot N.N."/>
        </authorList>
    </citation>
    <scope>NUCLEOTIDE SEQUENCE [LARGE SCALE GENOMIC DNA]</scope>
    <source>
        <strain evidence="1 2">CGMCC 1.7727</strain>
    </source>
</reference>
<dbReference type="EMBL" id="FOGL01000009">
    <property type="protein sequence ID" value="SER72968.1"/>
    <property type="molecule type" value="Genomic_DNA"/>
</dbReference>
<name>A0A1H9RK60_9BACI</name>
<accession>A0A1H9RK60</accession>
<sequence length="46" mass="5694">MENLSDELLIESYRKANELQLSYEFIRLMEEEMKRRSLLDELYHTN</sequence>
<dbReference type="InterPro" id="IPR036916">
    <property type="entry name" value="Sda_sf"/>
</dbReference>
<dbReference type="Gene3D" id="1.10.287.1100">
    <property type="entry name" value="Sporulation inhibitor A"/>
    <property type="match status" value="1"/>
</dbReference>
<organism evidence="1 2">
    <name type="scientific">Gracilibacillus ureilyticus</name>
    <dbReference type="NCBI Taxonomy" id="531814"/>
    <lineage>
        <taxon>Bacteria</taxon>
        <taxon>Bacillati</taxon>
        <taxon>Bacillota</taxon>
        <taxon>Bacilli</taxon>
        <taxon>Bacillales</taxon>
        <taxon>Bacillaceae</taxon>
        <taxon>Gracilibacillus</taxon>
    </lineage>
</organism>
<proteinExistence type="predicted"/>
<dbReference type="AlphaFoldDB" id="A0A1H9RK60"/>
<evidence type="ECO:0000313" key="2">
    <source>
        <dbReference type="Proteomes" id="UP000199687"/>
    </source>
</evidence>
<dbReference type="InterPro" id="IPR015064">
    <property type="entry name" value="Sda"/>
</dbReference>
<dbReference type="OrthoDB" id="2933732at2"/>
<dbReference type="RefSeq" id="WP_089740700.1">
    <property type="nucleotide sequence ID" value="NZ_FOGL01000009.1"/>
</dbReference>
<dbReference type="SUPFAM" id="SSF100985">
    <property type="entry name" value="Sporulation inhibitor Sda"/>
    <property type="match status" value="1"/>
</dbReference>
<evidence type="ECO:0000313" key="1">
    <source>
        <dbReference type="EMBL" id="SER72968.1"/>
    </source>
</evidence>
<dbReference type="Proteomes" id="UP000199687">
    <property type="component" value="Unassembled WGS sequence"/>
</dbReference>
<protein>
    <submittedName>
        <fullName evidence="1">Developmental checkpoint coupling sporulation initiation to replication initiation</fullName>
    </submittedName>
</protein>
<dbReference type="Pfam" id="PF08970">
    <property type="entry name" value="Sda"/>
    <property type="match status" value="1"/>
</dbReference>
<keyword evidence="2" id="KW-1185">Reference proteome</keyword>